<dbReference type="WBParaSite" id="SMUV_0000202901-mRNA-1">
    <property type="protein sequence ID" value="SMUV_0000202901-mRNA-1"/>
    <property type="gene ID" value="SMUV_0000202901"/>
</dbReference>
<dbReference type="Pfam" id="PF11863">
    <property type="entry name" value="DUF3383"/>
    <property type="match status" value="1"/>
</dbReference>
<name>A0A0N5ACZ9_9BILA</name>
<evidence type="ECO:0000313" key="1">
    <source>
        <dbReference type="Proteomes" id="UP000046393"/>
    </source>
</evidence>
<proteinExistence type="predicted"/>
<organism evidence="1 2">
    <name type="scientific">Syphacia muris</name>
    <dbReference type="NCBI Taxonomy" id="451379"/>
    <lineage>
        <taxon>Eukaryota</taxon>
        <taxon>Metazoa</taxon>
        <taxon>Ecdysozoa</taxon>
        <taxon>Nematoda</taxon>
        <taxon>Chromadorea</taxon>
        <taxon>Rhabditida</taxon>
        <taxon>Spirurina</taxon>
        <taxon>Oxyuridomorpha</taxon>
        <taxon>Oxyuroidea</taxon>
        <taxon>Oxyuridae</taxon>
        <taxon>Syphacia</taxon>
    </lineage>
</organism>
<protein>
    <submittedName>
        <fullName evidence="2">Calx-beta domain-containing protein</fullName>
    </submittedName>
</protein>
<dbReference type="InterPro" id="IPR021808">
    <property type="entry name" value="DUF3383"/>
</dbReference>
<reference evidence="2" key="1">
    <citation type="submission" date="2017-02" db="UniProtKB">
        <authorList>
            <consortium name="WormBaseParasite"/>
        </authorList>
    </citation>
    <scope>IDENTIFICATION</scope>
</reference>
<keyword evidence="1" id="KW-1185">Reference proteome</keyword>
<dbReference type="AlphaFoldDB" id="A0A0N5ACZ9"/>
<dbReference type="Proteomes" id="UP000046393">
    <property type="component" value="Unplaced"/>
</dbReference>
<accession>A0A0N5ACZ9</accession>
<sequence>MYGFGSVYFGVISKSATRADTLYIYNWSKENVAPFLNGARITLLDDIQSLRGSFILAINGIEREVAIDFDLVTSFSEAGERLQKSIRGAGIGLDAESEKLFSEAKAYYNPVTQGFTIVSGGTGDGNTISFALPYTAQKVEPIEVVQSVPDIDSIDNPLTLKESEFYTLNFTGLPTNTSFKITYNDVAGTTQEEALTLAGNKLTIPNDLIVNLINLQATNVKLIANDPDDDNAQANPKEVEVNIVLEANPITEDIHDKLGLTQDEGATAEAGYNGLETLSEVLADIEGNN</sequence>
<evidence type="ECO:0000313" key="2">
    <source>
        <dbReference type="WBParaSite" id="SMUV_0000202901-mRNA-1"/>
    </source>
</evidence>